<proteinExistence type="predicted"/>
<keyword evidence="2" id="KW-0238">DNA-binding</keyword>
<dbReference type="Gene3D" id="1.10.10.10">
    <property type="entry name" value="Winged helix-like DNA-binding domain superfamily/Winged helix DNA-binding domain"/>
    <property type="match status" value="1"/>
</dbReference>
<dbReference type="SMART" id="SM00895">
    <property type="entry name" value="FCD"/>
    <property type="match status" value="1"/>
</dbReference>
<dbReference type="Proteomes" id="UP000256486">
    <property type="component" value="Unassembled WGS sequence"/>
</dbReference>
<feature type="domain" description="HTH gntR-type" evidence="4">
    <location>
        <begin position="14"/>
        <end position="81"/>
    </location>
</feature>
<dbReference type="InterPro" id="IPR000524">
    <property type="entry name" value="Tscrpt_reg_HTH_GntR"/>
</dbReference>
<evidence type="ECO:0000256" key="2">
    <source>
        <dbReference type="ARBA" id="ARBA00023125"/>
    </source>
</evidence>
<dbReference type="InterPro" id="IPR036390">
    <property type="entry name" value="WH_DNA-bd_sf"/>
</dbReference>
<dbReference type="PANTHER" id="PTHR43537:SF45">
    <property type="entry name" value="GNTR FAMILY REGULATORY PROTEIN"/>
    <property type="match status" value="1"/>
</dbReference>
<dbReference type="CDD" id="cd07377">
    <property type="entry name" value="WHTH_GntR"/>
    <property type="match status" value="1"/>
</dbReference>
<keyword evidence="3" id="KW-0804">Transcription</keyword>
<dbReference type="SUPFAM" id="SSF46785">
    <property type="entry name" value="Winged helix' DNA-binding domain"/>
    <property type="match status" value="1"/>
</dbReference>
<evidence type="ECO:0000313" key="5">
    <source>
        <dbReference type="EMBL" id="RFA09807.1"/>
    </source>
</evidence>
<dbReference type="PROSITE" id="PS50949">
    <property type="entry name" value="HTH_GNTR"/>
    <property type="match status" value="1"/>
</dbReference>
<comment type="caution">
    <text evidence="5">The sequence shown here is derived from an EMBL/GenBank/DDBJ whole genome shotgun (WGS) entry which is preliminary data.</text>
</comment>
<organism evidence="5 6">
    <name type="scientific">Subtercola boreus</name>
    <dbReference type="NCBI Taxonomy" id="120213"/>
    <lineage>
        <taxon>Bacteria</taxon>
        <taxon>Bacillati</taxon>
        <taxon>Actinomycetota</taxon>
        <taxon>Actinomycetes</taxon>
        <taxon>Micrococcales</taxon>
        <taxon>Microbacteriaceae</taxon>
        <taxon>Subtercola</taxon>
    </lineage>
</organism>
<dbReference type="Pfam" id="PF00392">
    <property type="entry name" value="GntR"/>
    <property type="match status" value="1"/>
</dbReference>
<dbReference type="EMBL" id="NBWZ01000001">
    <property type="protein sequence ID" value="RFA09807.1"/>
    <property type="molecule type" value="Genomic_DNA"/>
</dbReference>
<dbReference type="Pfam" id="PF07729">
    <property type="entry name" value="FCD"/>
    <property type="match status" value="1"/>
</dbReference>
<dbReference type="InterPro" id="IPR008920">
    <property type="entry name" value="TF_FadR/GntR_C"/>
</dbReference>
<evidence type="ECO:0000256" key="3">
    <source>
        <dbReference type="ARBA" id="ARBA00023163"/>
    </source>
</evidence>
<keyword evidence="6" id="KW-1185">Reference proteome</keyword>
<accession>A0A3E0VLR1</accession>
<dbReference type="RefSeq" id="WP_116415206.1">
    <property type="nucleotide sequence ID" value="NZ_NBWZ01000001.1"/>
</dbReference>
<keyword evidence="1" id="KW-0805">Transcription regulation</keyword>
<sequence length="233" mass="25648">MNESSSIRSIPQSSSLRAEVERALSVAIISGELEPGTVVSVPGLATQFGVSATPVREAMLDLEKRGFVESVRNKGFRITTVGEDDLREIVQARRWLEVPAIRIAAEEFPENRLPEFRAMAEQIIRAAAAADFAAYLAADSHFHLELIALTGNRRLVRLVEELRSQTRMVGLAELKDTRELELSATEHHELLDLLVAGDADAAEKLLHAHIGHVLGWWAGLAEDQLETSTLPTK</sequence>
<reference evidence="5 6" key="1">
    <citation type="submission" date="2017-04" db="EMBL/GenBank/DDBJ databases">
        <title>Comparative genome analysis of Subtercola boreus.</title>
        <authorList>
            <person name="Cho Y.-J."/>
            <person name="Cho A."/>
            <person name="Kim O.-S."/>
            <person name="Lee J.-I."/>
        </authorList>
    </citation>
    <scope>NUCLEOTIDE SEQUENCE [LARGE SCALE GENOMIC DNA]</scope>
    <source>
        <strain evidence="5 6">K300</strain>
    </source>
</reference>
<dbReference type="InterPro" id="IPR011711">
    <property type="entry name" value="GntR_C"/>
</dbReference>
<dbReference type="GO" id="GO:0003677">
    <property type="term" value="F:DNA binding"/>
    <property type="evidence" value="ECO:0007669"/>
    <property type="project" value="UniProtKB-KW"/>
</dbReference>
<dbReference type="OrthoDB" id="4164516at2"/>
<dbReference type="AlphaFoldDB" id="A0A3E0VLR1"/>
<dbReference type="PANTHER" id="PTHR43537">
    <property type="entry name" value="TRANSCRIPTIONAL REGULATOR, GNTR FAMILY"/>
    <property type="match status" value="1"/>
</dbReference>
<evidence type="ECO:0000313" key="6">
    <source>
        <dbReference type="Proteomes" id="UP000256486"/>
    </source>
</evidence>
<dbReference type="Gene3D" id="1.20.120.530">
    <property type="entry name" value="GntR ligand-binding domain-like"/>
    <property type="match status" value="1"/>
</dbReference>
<evidence type="ECO:0000256" key="1">
    <source>
        <dbReference type="ARBA" id="ARBA00023015"/>
    </source>
</evidence>
<dbReference type="SUPFAM" id="SSF48008">
    <property type="entry name" value="GntR ligand-binding domain-like"/>
    <property type="match status" value="1"/>
</dbReference>
<protein>
    <submittedName>
        <fullName evidence="5">GntR family transcriptional regulator</fullName>
    </submittedName>
</protein>
<dbReference type="SMART" id="SM00345">
    <property type="entry name" value="HTH_GNTR"/>
    <property type="match status" value="1"/>
</dbReference>
<gene>
    <name evidence="5" type="ORF">B7R54_11770</name>
</gene>
<dbReference type="GO" id="GO:0003700">
    <property type="term" value="F:DNA-binding transcription factor activity"/>
    <property type="evidence" value="ECO:0007669"/>
    <property type="project" value="InterPro"/>
</dbReference>
<name>A0A3E0VLR1_9MICO</name>
<dbReference type="InterPro" id="IPR036388">
    <property type="entry name" value="WH-like_DNA-bd_sf"/>
</dbReference>
<evidence type="ECO:0000259" key="4">
    <source>
        <dbReference type="PROSITE" id="PS50949"/>
    </source>
</evidence>